<dbReference type="Gene3D" id="3.20.20.80">
    <property type="entry name" value="Glycosidases"/>
    <property type="match status" value="1"/>
</dbReference>
<dbReference type="GO" id="GO:0005829">
    <property type="term" value="C:cytosol"/>
    <property type="evidence" value="ECO:0007669"/>
    <property type="project" value="TreeGrafter"/>
</dbReference>
<dbReference type="GO" id="GO:0008422">
    <property type="term" value="F:beta-glucosidase activity"/>
    <property type="evidence" value="ECO:0007669"/>
    <property type="project" value="TreeGrafter"/>
</dbReference>
<keyword evidence="3" id="KW-0326">Glycosidase</keyword>
<comment type="similarity">
    <text evidence="1 4">Belongs to the glycosyl hydrolase 1 family.</text>
</comment>
<evidence type="ECO:0000256" key="2">
    <source>
        <dbReference type="ARBA" id="ARBA00022801"/>
    </source>
</evidence>
<dbReference type="Proteomes" id="UP000248057">
    <property type="component" value="Unassembled WGS sequence"/>
</dbReference>
<evidence type="ECO:0000256" key="3">
    <source>
        <dbReference type="ARBA" id="ARBA00023295"/>
    </source>
</evidence>
<organism evidence="5 6">
    <name type="scientific">Hungatella effluvii</name>
    <dbReference type="NCBI Taxonomy" id="1096246"/>
    <lineage>
        <taxon>Bacteria</taxon>
        <taxon>Bacillati</taxon>
        <taxon>Bacillota</taxon>
        <taxon>Clostridia</taxon>
        <taxon>Lachnospirales</taxon>
        <taxon>Lachnospiraceae</taxon>
        <taxon>Hungatella</taxon>
    </lineage>
</organism>
<evidence type="ECO:0000313" key="5">
    <source>
        <dbReference type="EMBL" id="PXX53794.1"/>
    </source>
</evidence>
<dbReference type="GO" id="GO:0016052">
    <property type="term" value="P:carbohydrate catabolic process"/>
    <property type="evidence" value="ECO:0007669"/>
    <property type="project" value="TreeGrafter"/>
</dbReference>
<evidence type="ECO:0000256" key="4">
    <source>
        <dbReference type="RuleBase" id="RU003690"/>
    </source>
</evidence>
<dbReference type="RefSeq" id="WP_110323100.1">
    <property type="nucleotide sequence ID" value="NZ_QJKD01000005.1"/>
</dbReference>
<dbReference type="GeneID" id="86061673"/>
<evidence type="ECO:0000256" key="1">
    <source>
        <dbReference type="ARBA" id="ARBA00010838"/>
    </source>
</evidence>
<dbReference type="SUPFAM" id="SSF51445">
    <property type="entry name" value="(Trans)glycosidases"/>
    <property type="match status" value="1"/>
</dbReference>
<reference evidence="5 6" key="1">
    <citation type="submission" date="2018-05" db="EMBL/GenBank/DDBJ databases">
        <title>Genomic Encyclopedia of Type Strains, Phase IV (KMG-IV): sequencing the most valuable type-strain genomes for metagenomic binning, comparative biology and taxonomic classification.</title>
        <authorList>
            <person name="Goeker M."/>
        </authorList>
    </citation>
    <scope>NUCLEOTIDE SEQUENCE [LARGE SCALE GENOMIC DNA]</scope>
    <source>
        <strain evidence="5 6">DSM 24995</strain>
    </source>
</reference>
<dbReference type="FunFam" id="3.20.20.80:FF:000004">
    <property type="entry name" value="Beta-glucosidase 6-phospho-beta-glucosidase"/>
    <property type="match status" value="1"/>
</dbReference>
<dbReference type="InterPro" id="IPR001360">
    <property type="entry name" value="Glyco_hydro_1"/>
</dbReference>
<sequence length="466" mass="53912">MEYQFSKDFLWGAACSGPQSEGSFPGDGKAEMEWDYWFQQAPELFYDGVGPAVTSDFYHKYKEYAGLMKEIGMNSYRTSIQWSRLIKDREGTINEAGVEFYNSVIDELLSRGIEPILCLHHFDLPMYWVEKGGFENRETAEAFAAYAAKCFELFGGRVKRWLTFNEPIVITEGGYLYKNHYPAVCDAKRAALVSYHLQLASSMAVKEFRKRGGKGQIGIVLNLTPTYCKEPENAEDRRSAETADLLFNKSFLDPSLKGEYPNALVELLKKEGICPEAQAEDLEVIRANTVDFLGVNYYHPRRVTRRSSPFTGPLMPEKYFEEYTYEGQKMNFSRGWEIYEPAVYEIAIQLRDNYGNIPWYLSENGMGVQNEEQFIGVDGIVEDDYRIEFIRDHLIWLHKAIVEGCNCFGYHLWAPFDCWSWKNAYKNRYGMIRVDRKDNCRLTVKKSGRWFRVTAEQGGFSLHTEI</sequence>
<evidence type="ECO:0000313" key="6">
    <source>
        <dbReference type="Proteomes" id="UP000248057"/>
    </source>
</evidence>
<keyword evidence="2" id="KW-0378">Hydrolase</keyword>
<dbReference type="InterPro" id="IPR017853">
    <property type="entry name" value="GH"/>
</dbReference>
<name>A0A2V3Y605_9FIRM</name>
<dbReference type="EMBL" id="QJKD01000005">
    <property type="protein sequence ID" value="PXX53794.1"/>
    <property type="molecule type" value="Genomic_DNA"/>
</dbReference>
<keyword evidence="6" id="KW-1185">Reference proteome</keyword>
<protein>
    <submittedName>
        <fullName evidence="5">6-phospho-beta-glucosidase</fullName>
    </submittedName>
</protein>
<comment type="caution">
    <text evidence="5">The sequence shown here is derived from an EMBL/GenBank/DDBJ whole genome shotgun (WGS) entry which is preliminary data.</text>
</comment>
<proteinExistence type="inferred from homology"/>
<accession>A0A2V3Y605</accession>
<dbReference type="PRINTS" id="PR00131">
    <property type="entry name" value="GLHYDRLASE1"/>
</dbReference>
<gene>
    <name evidence="5" type="ORF">DFR60_105283</name>
</gene>
<dbReference type="Pfam" id="PF00232">
    <property type="entry name" value="Glyco_hydro_1"/>
    <property type="match status" value="1"/>
</dbReference>
<dbReference type="PANTHER" id="PTHR10353">
    <property type="entry name" value="GLYCOSYL HYDROLASE"/>
    <property type="match status" value="1"/>
</dbReference>
<dbReference type="PANTHER" id="PTHR10353:SF139">
    <property type="entry name" value="6-PHOSPHO-BETA-GLUCOSIDASE GMUD"/>
    <property type="match status" value="1"/>
</dbReference>
<dbReference type="AlphaFoldDB" id="A0A2V3Y605"/>